<dbReference type="AlphaFoldDB" id="A0A3S0XS03"/>
<protein>
    <submittedName>
        <fullName evidence="2">Uncharacterized protein</fullName>
    </submittedName>
</protein>
<evidence type="ECO:0000313" key="2">
    <source>
        <dbReference type="EMBL" id="RUQ81541.1"/>
    </source>
</evidence>
<keyword evidence="3" id="KW-1185">Reference proteome</keyword>
<reference evidence="2 3" key="1">
    <citation type="submission" date="2018-12" db="EMBL/GenBank/DDBJ databases">
        <title>Legionella sp,whole genome shotgun sequence.</title>
        <authorList>
            <person name="Wu H."/>
        </authorList>
    </citation>
    <scope>NUCLEOTIDE SEQUENCE [LARGE SCALE GENOMIC DNA]</scope>
    <source>
        <strain evidence="3">km714</strain>
    </source>
</reference>
<evidence type="ECO:0000313" key="3">
    <source>
        <dbReference type="Proteomes" id="UP000288012"/>
    </source>
</evidence>
<dbReference type="EMBL" id="RZGR01000039">
    <property type="protein sequence ID" value="RUQ81541.1"/>
    <property type="molecule type" value="Genomic_DNA"/>
</dbReference>
<accession>A0A3S0XS03</accession>
<feature type="chain" id="PRO_5018697405" evidence="1">
    <location>
        <begin position="25"/>
        <end position="162"/>
    </location>
</feature>
<proteinExistence type="predicted"/>
<dbReference type="RefSeq" id="WP_127111494.1">
    <property type="nucleotide sequence ID" value="NZ_RZGR01000039.1"/>
</dbReference>
<sequence length="162" mass="17269">MFLAKLRNLCGLFFLILFFHHAKAYDLTGVNATFNFGTVAPPFPDLTLTDSSICVGYILLLEPSNYYVRAASSGSSSTAFQLTNTSNSTYKLNYTVAWAGSSGGSPTFVSLASGQNSPSTFPAQLLGSLTCLLLPNNATLQLKLPGASQVLAKQGTYLIRIP</sequence>
<organism evidence="2 3">
    <name type="scientific">Legionella septentrionalis</name>
    <dbReference type="NCBI Taxonomy" id="2498109"/>
    <lineage>
        <taxon>Bacteria</taxon>
        <taxon>Pseudomonadati</taxon>
        <taxon>Pseudomonadota</taxon>
        <taxon>Gammaproteobacteria</taxon>
        <taxon>Legionellales</taxon>
        <taxon>Legionellaceae</taxon>
        <taxon>Legionella</taxon>
    </lineage>
</organism>
<comment type="caution">
    <text evidence="2">The sequence shown here is derived from an EMBL/GenBank/DDBJ whole genome shotgun (WGS) entry which is preliminary data.</text>
</comment>
<name>A0A3S0XS03_9GAMM</name>
<dbReference type="Proteomes" id="UP000288012">
    <property type="component" value="Unassembled WGS sequence"/>
</dbReference>
<keyword evidence="1" id="KW-0732">Signal</keyword>
<gene>
    <name evidence="2" type="ORF">EKM59_10365</name>
</gene>
<evidence type="ECO:0000256" key="1">
    <source>
        <dbReference type="SAM" id="SignalP"/>
    </source>
</evidence>
<feature type="signal peptide" evidence="1">
    <location>
        <begin position="1"/>
        <end position="24"/>
    </location>
</feature>